<gene>
    <name evidence="1" type="ORF">UFOVP620_28</name>
</gene>
<proteinExistence type="predicted"/>
<accession>A0A6J5N0L2</accession>
<dbReference type="EMBL" id="LR796576">
    <property type="protein sequence ID" value="CAB4152674.1"/>
    <property type="molecule type" value="Genomic_DNA"/>
</dbReference>
<reference evidence="1" key="1">
    <citation type="submission" date="2020-04" db="EMBL/GenBank/DDBJ databases">
        <authorList>
            <person name="Chiriac C."/>
            <person name="Salcher M."/>
            <person name="Ghai R."/>
            <person name="Kavagutti S V."/>
        </authorList>
    </citation>
    <scope>NUCLEOTIDE SEQUENCE</scope>
</reference>
<evidence type="ECO:0000313" key="1">
    <source>
        <dbReference type="EMBL" id="CAB4152674.1"/>
    </source>
</evidence>
<name>A0A6J5N0L2_9CAUD</name>
<organism evidence="1">
    <name type="scientific">uncultured Caudovirales phage</name>
    <dbReference type="NCBI Taxonomy" id="2100421"/>
    <lineage>
        <taxon>Viruses</taxon>
        <taxon>Duplodnaviria</taxon>
        <taxon>Heunggongvirae</taxon>
        <taxon>Uroviricota</taxon>
        <taxon>Caudoviricetes</taxon>
        <taxon>Peduoviridae</taxon>
        <taxon>Maltschvirus</taxon>
        <taxon>Maltschvirus maltsch</taxon>
    </lineage>
</organism>
<sequence length="99" mass="11484">MKNFDSWLCYDTKYDEAEVAETMIEDRTNELIKTDYNPAKLIAEAVSELTIKENLEMAEYVKENNMTGLGNYIYLKTYDFAHKLASQQAEHEFENGDLA</sequence>
<protein>
    <submittedName>
        <fullName evidence="1">Uncharacterized protein</fullName>
    </submittedName>
</protein>